<accession>A0ABP0P873</accession>
<reference evidence="1 2" key="1">
    <citation type="submission" date="2024-02" db="EMBL/GenBank/DDBJ databases">
        <authorList>
            <person name="Chen Y."/>
            <person name="Shah S."/>
            <person name="Dougan E. K."/>
            <person name="Thang M."/>
            <person name="Chan C."/>
        </authorList>
    </citation>
    <scope>NUCLEOTIDE SEQUENCE [LARGE SCALE GENOMIC DNA]</scope>
</reference>
<dbReference type="EMBL" id="CAXAMN010022695">
    <property type="protein sequence ID" value="CAK9071954.1"/>
    <property type="molecule type" value="Genomic_DNA"/>
</dbReference>
<evidence type="ECO:0000313" key="2">
    <source>
        <dbReference type="Proteomes" id="UP001642484"/>
    </source>
</evidence>
<proteinExistence type="predicted"/>
<gene>
    <name evidence="1" type="ORF">CCMP2556_LOCUS35382</name>
</gene>
<sequence>MRYANYSAAKFDIIYYVPRNKNFMDVLSPAGFLLSLIWILKGKSVPGFLVVLALKCSSFVHVNSGTSGRSKCCSVGLDVPSVLLSNALGERTTLLCLLITCLNGTWVLEQPGSSVFEYYPEWRDFMNALIGTHGLKSVTRANWWMAHYGGQTPKRHYCWSNSPMISALDKGKLHYKAWKNSQASHVQTVRHYQDREGKKRYVGTSKLKGTEFLDTTEL</sequence>
<comment type="caution">
    <text evidence="1">The sequence shown here is derived from an EMBL/GenBank/DDBJ whole genome shotgun (WGS) entry which is preliminary data.</text>
</comment>
<keyword evidence="2" id="KW-1185">Reference proteome</keyword>
<dbReference type="Proteomes" id="UP001642484">
    <property type="component" value="Unassembled WGS sequence"/>
</dbReference>
<protein>
    <submittedName>
        <fullName evidence="1">Uncharacterized protein</fullName>
    </submittedName>
</protein>
<name>A0ABP0P873_9DINO</name>
<evidence type="ECO:0000313" key="1">
    <source>
        <dbReference type="EMBL" id="CAK9071954.1"/>
    </source>
</evidence>
<organism evidence="1 2">
    <name type="scientific">Durusdinium trenchii</name>
    <dbReference type="NCBI Taxonomy" id="1381693"/>
    <lineage>
        <taxon>Eukaryota</taxon>
        <taxon>Sar</taxon>
        <taxon>Alveolata</taxon>
        <taxon>Dinophyceae</taxon>
        <taxon>Suessiales</taxon>
        <taxon>Symbiodiniaceae</taxon>
        <taxon>Durusdinium</taxon>
    </lineage>
</organism>